<reference evidence="7" key="1">
    <citation type="journal article" date="2019" name="Int. J. Syst. Evol. Microbiol.">
        <title>The Global Catalogue of Microorganisms (GCM) 10K type strain sequencing project: providing services to taxonomists for standard genome sequencing and annotation.</title>
        <authorList>
            <consortium name="The Broad Institute Genomics Platform"/>
            <consortium name="The Broad Institute Genome Sequencing Center for Infectious Disease"/>
            <person name="Wu L."/>
            <person name="Ma J."/>
        </authorList>
    </citation>
    <scope>NUCLEOTIDE SEQUENCE [LARGE SCALE GENOMIC DNA]</scope>
    <source>
        <strain evidence="7">CCUG 59858</strain>
    </source>
</reference>
<evidence type="ECO:0000256" key="2">
    <source>
        <dbReference type="ARBA" id="ARBA00022729"/>
    </source>
</evidence>
<dbReference type="InterPro" id="IPR052037">
    <property type="entry name" value="LPS_export_LptA"/>
</dbReference>
<dbReference type="PANTHER" id="PTHR36504:SF1">
    <property type="entry name" value="LIPOPOLYSACCHARIDE EXPORT SYSTEM PROTEIN LPTA"/>
    <property type="match status" value="1"/>
</dbReference>
<feature type="chain" id="PRO_5046516651" evidence="4">
    <location>
        <begin position="25"/>
        <end position="170"/>
    </location>
</feature>
<organism evidence="6 7">
    <name type="scientific">Legionella dresdenensis</name>
    <dbReference type="NCBI Taxonomy" id="450200"/>
    <lineage>
        <taxon>Bacteria</taxon>
        <taxon>Pseudomonadati</taxon>
        <taxon>Pseudomonadota</taxon>
        <taxon>Gammaproteobacteria</taxon>
        <taxon>Legionellales</taxon>
        <taxon>Legionellaceae</taxon>
        <taxon>Legionella</taxon>
    </lineage>
</organism>
<dbReference type="PANTHER" id="PTHR36504">
    <property type="entry name" value="LIPOPOLYSACCHARIDE EXPORT SYSTEM PROTEIN LPTA"/>
    <property type="match status" value="1"/>
</dbReference>
<dbReference type="NCBIfam" id="TIGR03002">
    <property type="entry name" value="outer_YhbN_LptA"/>
    <property type="match status" value="1"/>
</dbReference>
<dbReference type="Gene3D" id="2.60.450.10">
    <property type="entry name" value="Lipopolysaccharide (LPS) transport protein A like domain"/>
    <property type="match status" value="1"/>
</dbReference>
<evidence type="ECO:0000256" key="1">
    <source>
        <dbReference type="ARBA" id="ARBA00022448"/>
    </source>
</evidence>
<feature type="domain" description="Organic solvent tolerance-like N-terminal" evidence="5">
    <location>
        <begin position="35"/>
        <end position="148"/>
    </location>
</feature>
<evidence type="ECO:0000256" key="3">
    <source>
        <dbReference type="ARBA" id="ARBA00022764"/>
    </source>
</evidence>
<dbReference type="InterPro" id="IPR005653">
    <property type="entry name" value="OstA-like_N"/>
</dbReference>
<dbReference type="RefSeq" id="WP_382340216.1">
    <property type="nucleotide sequence ID" value="NZ_JBHSAB010000001.1"/>
</dbReference>
<dbReference type="Proteomes" id="UP001595758">
    <property type="component" value="Unassembled WGS sequence"/>
</dbReference>
<keyword evidence="3" id="KW-0574">Periplasm</keyword>
<comment type="caution">
    <text evidence="6">The sequence shown here is derived from an EMBL/GenBank/DDBJ whole genome shotgun (WGS) entry which is preliminary data.</text>
</comment>
<protein>
    <submittedName>
        <fullName evidence="6">Lipopolysaccharide transport periplasmic protein LptA</fullName>
    </submittedName>
</protein>
<gene>
    <name evidence="6" type="primary">lptA</name>
    <name evidence="6" type="ORF">ACFORL_01005</name>
</gene>
<sequence>MILNTRRLLAIAILQIVFGNLAHALPEDRQQIAQLSADNADLNQQLHQGEYTGNVQFDQGTTHLRAEKAITKGNEQNKLTYAVAYGNKENPAHFWTKTAADKPELHAYAQEIKYYPEKNLVELVGDARVIQGENSFSAPKISYNTLKQHIVSESSATARTVIIFHPEKKI</sequence>
<evidence type="ECO:0000256" key="4">
    <source>
        <dbReference type="SAM" id="SignalP"/>
    </source>
</evidence>
<evidence type="ECO:0000259" key="5">
    <source>
        <dbReference type="Pfam" id="PF03968"/>
    </source>
</evidence>
<name>A0ABV8CCJ0_9GAMM</name>
<dbReference type="Pfam" id="PF03968">
    <property type="entry name" value="LptD_N"/>
    <property type="match status" value="1"/>
</dbReference>
<evidence type="ECO:0000313" key="7">
    <source>
        <dbReference type="Proteomes" id="UP001595758"/>
    </source>
</evidence>
<keyword evidence="2 4" id="KW-0732">Signal</keyword>
<evidence type="ECO:0000313" key="6">
    <source>
        <dbReference type="EMBL" id="MFC3907657.1"/>
    </source>
</evidence>
<accession>A0ABV8CCJ0</accession>
<keyword evidence="7" id="KW-1185">Reference proteome</keyword>
<dbReference type="EMBL" id="JBHSAB010000001">
    <property type="protein sequence ID" value="MFC3907657.1"/>
    <property type="molecule type" value="Genomic_DNA"/>
</dbReference>
<keyword evidence="1" id="KW-0813">Transport</keyword>
<feature type="signal peptide" evidence="4">
    <location>
        <begin position="1"/>
        <end position="24"/>
    </location>
</feature>
<dbReference type="InterPro" id="IPR014340">
    <property type="entry name" value="LptA"/>
</dbReference>
<proteinExistence type="predicted"/>